<sequence>MRTAENTEKPPAEQDEEGLSVKDINVQQCDQVRIARLYWSAPINTSSING</sequence>
<gene>
    <name evidence="2" type="ORF">SAMN05216217_1082</name>
</gene>
<dbReference type="Proteomes" id="UP000243629">
    <property type="component" value="Unassembled WGS sequence"/>
</dbReference>
<evidence type="ECO:0000313" key="3">
    <source>
        <dbReference type="Proteomes" id="UP000243629"/>
    </source>
</evidence>
<evidence type="ECO:0000256" key="1">
    <source>
        <dbReference type="SAM" id="MobiDB-lite"/>
    </source>
</evidence>
<feature type="compositionally biased region" description="Basic and acidic residues" evidence="1">
    <location>
        <begin position="1"/>
        <end position="12"/>
    </location>
</feature>
<organism evidence="2 3">
    <name type="scientific">Halopseudomonas yangmingensis</name>
    <dbReference type="NCBI Taxonomy" id="1720063"/>
    <lineage>
        <taxon>Bacteria</taxon>
        <taxon>Pseudomonadati</taxon>
        <taxon>Pseudomonadota</taxon>
        <taxon>Gammaproteobacteria</taxon>
        <taxon>Pseudomonadales</taxon>
        <taxon>Pseudomonadaceae</taxon>
        <taxon>Halopseudomonas</taxon>
    </lineage>
</organism>
<evidence type="ECO:0000313" key="2">
    <source>
        <dbReference type="EMBL" id="SFM56091.1"/>
    </source>
</evidence>
<feature type="region of interest" description="Disordered" evidence="1">
    <location>
        <begin position="1"/>
        <end position="22"/>
    </location>
</feature>
<proteinExistence type="predicted"/>
<dbReference type="EMBL" id="FOUI01000008">
    <property type="protein sequence ID" value="SFM56091.1"/>
    <property type="molecule type" value="Genomic_DNA"/>
</dbReference>
<name>A0A1I4RV84_9GAMM</name>
<reference evidence="3" key="1">
    <citation type="submission" date="2016-10" db="EMBL/GenBank/DDBJ databases">
        <authorList>
            <person name="Varghese N."/>
            <person name="Submissions S."/>
        </authorList>
    </citation>
    <scope>NUCLEOTIDE SEQUENCE [LARGE SCALE GENOMIC DNA]</scope>
    <source>
        <strain evidence="3">DSM 24213</strain>
    </source>
</reference>
<accession>A0A1I4RV84</accession>
<protein>
    <submittedName>
        <fullName evidence="2">Uncharacterized protein</fullName>
    </submittedName>
</protein>
<dbReference type="AlphaFoldDB" id="A0A1I4RV84"/>
<keyword evidence="3" id="KW-1185">Reference proteome</keyword>